<keyword evidence="4" id="KW-0411">Iron-sulfur</keyword>
<reference evidence="5" key="1">
    <citation type="submission" date="2019-03" db="EMBL/GenBank/DDBJ databases">
        <title>Single cell metagenomics reveals metabolic interactions within the superorganism composed of flagellate Streblomastix strix and complex community of Bacteroidetes bacteria on its surface.</title>
        <authorList>
            <person name="Treitli S.C."/>
            <person name="Kolisko M."/>
            <person name="Husnik F."/>
            <person name="Keeling P."/>
            <person name="Hampl V."/>
        </authorList>
    </citation>
    <scope>NUCLEOTIDE SEQUENCE</scope>
    <source>
        <strain evidence="5">STM</strain>
    </source>
</reference>
<evidence type="ECO:0000256" key="4">
    <source>
        <dbReference type="ARBA" id="ARBA00023014"/>
    </source>
</evidence>
<evidence type="ECO:0000256" key="3">
    <source>
        <dbReference type="ARBA" id="ARBA00023004"/>
    </source>
</evidence>
<name>A0A5J4PS25_9ZZZZ</name>
<evidence type="ECO:0000256" key="2">
    <source>
        <dbReference type="ARBA" id="ARBA00023002"/>
    </source>
</evidence>
<dbReference type="GO" id="GO:0051536">
    <property type="term" value="F:iron-sulfur cluster binding"/>
    <property type="evidence" value="ECO:0007669"/>
    <property type="project" value="UniProtKB-KW"/>
</dbReference>
<dbReference type="InterPro" id="IPR039650">
    <property type="entry name" value="HdrA-like"/>
</dbReference>
<evidence type="ECO:0008006" key="6">
    <source>
        <dbReference type="Google" id="ProtNLM"/>
    </source>
</evidence>
<proteinExistence type="predicted"/>
<dbReference type="AlphaFoldDB" id="A0A5J4PS25"/>
<protein>
    <recommendedName>
        <fullName evidence="6">FAD-dependent oxidoreductase</fullName>
    </recommendedName>
</protein>
<dbReference type="PANTHER" id="PTHR43498:SF1">
    <property type="entry name" value="COB--COM HETERODISULFIDE REDUCTASE IRON-SULFUR SUBUNIT A"/>
    <property type="match status" value="1"/>
</dbReference>
<keyword evidence="1" id="KW-0479">Metal-binding</keyword>
<evidence type="ECO:0000313" key="5">
    <source>
        <dbReference type="EMBL" id="KAA6311469.1"/>
    </source>
</evidence>
<evidence type="ECO:0000256" key="1">
    <source>
        <dbReference type="ARBA" id="ARBA00022723"/>
    </source>
</evidence>
<dbReference type="GO" id="GO:0016491">
    <property type="term" value="F:oxidoreductase activity"/>
    <property type="evidence" value="ECO:0007669"/>
    <property type="project" value="UniProtKB-KW"/>
</dbReference>
<dbReference type="GO" id="GO:0046872">
    <property type="term" value="F:metal ion binding"/>
    <property type="evidence" value="ECO:0007669"/>
    <property type="project" value="UniProtKB-KW"/>
</dbReference>
<keyword evidence="3" id="KW-0408">Iron</keyword>
<dbReference type="Pfam" id="PF12831">
    <property type="entry name" value="FAD_oxidored"/>
    <property type="match status" value="1"/>
</dbReference>
<comment type="caution">
    <text evidence="5">The sequence shown here is derived from an EMBL/GenBank/DDBJ whole genome shotgun (WGS) entry which is preliminary data.</text>
</comment>
<dbReference type="PANTHER" id="PTHR43498">
    <property type="entry name" value="FERREDOXIN:COB-COM HETERODISULFIDE REDUCTASE SUBUNIT A"/>
    <property type="match status" value="1"/>
</dbReference>
<dbReference type="EMBL" id="SNRY01006923">
    <property type="protein sequence ID" value="KAA6311469.1"/>
    <property type="molecule type" value="Genomic_DNA"/>
</dbReference>
<sequence length="304" mass="34596">MTGEESIFKGTLFADCTGDGDVAFLAGADYNMGRESKEETEEPRASAKPDLLVMGTSVQWHTDDTYVNTSFPKCPWAVQFSEETCRPGMRGGWDWETGMSRNQITEIEFIRDYALRAVFGNWDYLKNKSIQKDLYANKKLSWVAYIGGKRESRRLLRNIILKEQDLLNHTTYEDASFTTTWGVDLHYPKPIPGMEEPPFLSYADIQHIEPYAVPYRCLYSRNIDNLFMAGRNISVTHVALGTIRVMRTGGMMGEVVGMAASICKLHQVNLRSVYQSYLSELKELMNRGVGKSGFSDYFKQFSNN</sequence>
<organism evidence="5">
    <name type="scientific">termite gut metagenome</name>
    <dbReference type="NCBI Taxonomy" id="433724"/>
    <lineage>
        <taxon>unclassified sequences</taxon>
        <taxon>metagenomes</taxon>
        <taxon>organismal metagenomes</taxon>
    </lineage>
</organism>
<keyword evidence="2" id="KW-0560">Oxidoreductase</keyword>
<gene>
    <name evidence="5" type="ORF">EZS27_037407</name>
</gene>
<accession>A0A5J4PS25</accession>